<dbReference type="AlphaFoldDB" id="A0A1F8H983"/>
<dbReference type="InterPro" id="IPR005269">
    <property type="entry name" value="LOG"/>
</dbReference>
<keyword evidence="1" id="KW-0203">Cytokinin biosynthesis</keyword>
<dbReference type="Gene3D" id="3.40.50.450">
    <property type="match status" value="1"/>
</dbReference>
<dbReference type="SUPFAM" id="SSF102405">
    <property type="entry name" value="MCP/YpsA-like"/>
    <property type="match status" value="1"/>
</dbReference>
<protein>
    <recommendedName>
        <fullName evidence="1">Cytokinin riboside 5'-monophosphate phosphoribohydrolase</fullName>
        <ecNumber evidence="1">3.2.2.n1</ecNumber>
    </recommendedName>
</protein>
<organism evidence="2 3">
    <name type="scientific">Candidatus Yanofskybacteria bacterium RIFCSPLOWO2_12_FULL_43_11b</name>
    <dbReference type="NCBI Taxonomy" id="1802710"/>
    <lineage>
        <taxon>Bacteria</taxon>
        <taxon>Candidatus Yanofskyibacteriota</taxon>
    </lineage>
</organism>
<proteinExistence type="inferred from homology"/>
<reference evidence="2 3" key="1">
    <citation type="journal article" date="2016" name="Nat. Commun.">
        <title>Thousands of microbial genomes shed light on interconnected biogeochemical processes in an aquifer system.</title>
        <authorList>
            <person name="Anantharaman K."/>
            <person name="Brown C.T."/>
            <person name="Hug L.A."/>
            <person name="Sharon I."/>
            <person name="Castelle C.J."/>
            <person name="Probst A.J."/>
            <person name="Thomas B.C."/>
            <person name="Singh A."/>
            <person name="Wilkins M.J."/>
            <person name="Karaoz U."/>
            <person name="Brodie E.L."/>
            <person name="Williams K.H."/>
            <person name="Hubbard S.S."/>
            <person name="Banfield J.F."/>
        </authorList>
    </citation>
    <scope>NUCLEOTIDE SEQUENCE [LARGE SCALE GENOMIC DNA]</scope>
</reference>
<dbReference type="Pfam" id="PF03641">
    <property type="entry name" value="Lysine_decarbox"/>
    <property type="match status" value="1"/>
</dbReference>
<dbReference type="Proteomes" id="UP000177745">
    <property type="component" value="Unassembled WGS sequence"/>
</dbReference>
<dbReference type="InterPro" id="IPR052341">
    <property type="entry name" value="LOG_family_nucleotidases"/>
</dbReference>
<evidence type="ECO:0000256" key="1">
    <source>
        <dbReference type="RuleBase" id="RU363015"/>
    </source>
</evidence>
<gene>
    <name evidence="2" type="ORF">A3G51_02965</name>
</gene>
<dbReference type="EMBL" id="MGKY01000005">
    <property type="protein sequence ID" value="OGN34155.1"/>
    <property type="molecule type" value="Genomic_DNA"/>
</dbReference>
<accession>A0A1F8H983</accession>
<sequence>MSDGEGKLNLPASKLPQEVEPIKGDFRASLHWRVLRIMAELIEGWQFLADFKRTVTFFGSARFPEGNRWYEEARKLGTMLAKNDLSVVTGGGPGIMEAGNRGAVEGNGESIGINIQLPMEQRINPYVKKSAGFHYFFVRKLMLSYAARAYVFFPGGFGTLDEAFEILTLIQTKKISDKIPVVLIGKEFWDPIHKWLHEEIFIKQQAVDKADLSMYTIVDTAEEAFEIVKNAPPREEFYY</sequence>
<comment type="caution">
    <text evidence="2">The sequence shown here is derived from an EMBL/GenBank/DDBJ whole genome shotgun (WGS) entry which is preliminary data.</text>
</comment>
<dbReference type="GO" id="GO:0005829">
    <property type="term" value="C:cytosol"/>
    <property type="evidence" value="ECO:0007669"/>
    <property type="project" value="TreeGrafter"/>
</dbReference>
<dbReference type="PANTHER" id="PTHR43393">
    <property type="entry name" value="CYTOKININ RIBOSIDE 5'-MONOPHOSPHATE PHOSPHORIBOHYDROLASE"/>
    <property type="match status" value="1"/>
</dbReference>
<dbReference type="PANTHER" id="PTHR43393:SF3">
    <property type="entry name" value="LYSINE DECARBOXYLASE-LIKE PROTEIN"/>
    <property type="match status" value="1"/>
</dbReference>
<evidence type="ECO:0000313" key="3">
    <source>
        <dbReference type="Proteomes" id="UP000177745"/>
    </source>
</evidence>
<dbReference type="GO" id="GO:0009691">
    <property type="term" value="P:cytokinin biosynthetic process"/>
    <property type="evidence" value="ECO:0007669"/>
    <property type="project" value="UniProtKB-UniRule"/>
</dbReference>
<name>A0A1F8H983_9BACT</name>
<comment type="similarity">
    <text evidence="1">Belongs to the LOG family.</text>
</comment>
<keyword evidence="1" id="KW-0378">Hydrolase</keyword>
<dbReference type="InterPro" id="IPR031100">
    <property type="entry name" value="LOG_fam"/>
</dbReference>
<dbReference type="EC" id="3.2.2.n1" evidence="1"/>
<evidence type="ECO:0000313" key="2">
    <source>
        <dbReference type="EMBL" id="OGN34155.1"/>
    </source>
</evidence>
<dbReference type="GO" id="GO:0016787">
    <property type="term" value="F:hydrolase activity"/>
    <property type="evidence" value="ECO:0007669"/>
    <property type="project" value="UniProtKB-KW"/>
</dbReference>
<dbReference type="NCBIfam" id="TIGR00730">
    <property type="entry name" value="Rossman fold protein, TIGR00730 family"/>
    <property type="match status" value="1"/>
</dbReference>